<dbReference type="EC" id="1.21.4.1" evidence="2"/>
<dbReference type="RefSeq" id="WP_160197624.1">
    <property type="nucleotide sequence ID" value="NZ_QXXA01000010.1"/>
</dbReference>
<feature type="compositionally biased region" description="Polar residues" evidence="1">
    <location>
        <begin position="150"/>
        <end position="161"/>
    </location>
</feature>
<evidence type="ECO:0000313" key="2">
    <source>
        <dbReference type="EMBL" id="NBI07162.1"/>
    </source>
</evidence>
<keyword evidence="3" id="KW-1185">Reference proteome</keyword>
<accession>A0A845R153</accession>
<dbReference type="InterPro" id="IPR015417">
    <property type="entry name" value="Gly_reductase_pB_sua/b"/>
</dbReference>
<proteinExistence type="predicted"/>
<comment type="caution">
    <text evidence="2">The sequence shown here is derived from an EMBL/GenBank/DDBJ whole genome shotgun (WGS) entry which is preliminary data.</text>
</comment>
<dbReference type="Pfam" id="PF09338">
    <property type="entry name" value="Gly_reductase"/>
    <property type="match status" value="1"/>
</dbReference>
<organism evidence="2 3">
    <name type="scientific">Senegalia massiliensis</name>
    <dbReference type="NCBI Taxonomy" id="1720316"/>
    <lineage>
        <taxon>Bacteria</taxon>
        <taxon>Bacillati</taxon>
        <taxon>Bacillota</taxon>
        <taxon>Clostridia</taxon>
        <taxon>Eubacteriales</taxon>
        <taxon>Clostridiaceae</taxon>
        <taxon>Senegalia</taxon>
    </lineage>
</organism>
<feature type="compositionally biased region" description="Basic and acidic residues" evidence="1">
    <location>
        <begin position="163"/>
        <end position="176"/>
    </location>
</feature>
<reference evidence="2 3" key="1">
    <citation type="submission" date="2018-08" db="EMBL/GenBank/DDBJ databases">
        <title>Murine metabolic-syndrome-specific gut microbial biobank.</title>
        <authorList>
            <person name="Liu C."/>
        </authorList>
    </citation>
    <scope>NUCLEOTIDE SEQUENCE [LARGE SCALE GENOMIC DNA]</scope>
    <source>
        <strain evidence="2 3">583</strain>
    </source>
</reference>
<dbReference type="EMBL" id="QXXA01000010">
    <property type="protein sequence ID" value="NBI07162.1"/>
    <property type="molecule type" value="Genomic_DNA"/>
</dbReference>
<dbReference type="NCBIfam" id="TIGR04480">
    <property type="entry name" value="D_pro_red_PrdA"/>
    <property type="match status" value="1"/>
</dbReference>
<dbReference type="OrthoDB" id="3651437at2"/>
<name>A0A845R153_9CLOT</name>
<dbReference type="AlphaFoldDB" id="A0A845R153"/>
<dbReference type="GO" id="GO:0050002">
    <property type="term" value="F:D-proline reductase activity"/>
    <property type="evidence" value="ECO:0007669"/>
    <property type="project" value="UniProtKB-EC"/>
</dbReference>
<keyword evidence="2" id="KW-0560">Oxidoreductase</keyword>
<dbReference type="Proteomes" id="UP000467132">
    <property type="component" value="Unassembled WGS sequence"/>
</dbReference>
<protein>
    <submittedName>
        <fullName evidence="2">D-proline reductase (Dithiol) proprotein PrdA</fullName>
        <ecNumber evidence="2">1.21.4.1</ecNumber>
    </submittedName>
</protein>
<dbReference type="InterPro" id="IPR031002">
    <property type="entry name" value="D_pro_red_PrdA"/>
</dbReference>
<evidence type="ECO:0000313" key="3">
    <source>
        <dbReference type="Proteomes" id="UP000467132"/>
    </source>
</evidence>
<gene>
    <name evidence="2" type="primary">prdA</name>
    <name evidence="2" type="ORF">D3Z33_09890</name>
</gene>
<sequence>MSITKETAQEHANDLAITCCRFEAGTIIEPSNLEDPSLIPDLEDSGLLEIPDNSLKIGEVLGTKLKETVDALTPLTKDLLEGVISMDGKEEVEEEEVKKQENKEMKSIEPVKEVNPVKQFSGGTVKIHIGEGRDINLEIPLSIAGNLTEGTNQVSNSNITTSEVEKREEQEEKEEQSEKILRKLVRKHFKIEKVDLGRETRIDGTTLYIRDDVLKDALDSEELVIDIKLEIITPDRYGEYSETIMDIQPIATKEEGEIGEGVTRILDGVVVVVTGTDEDGVQIGEFGSSEGALDRNIMWGRPGSPEKGEIFIKTEVTIKSGRGMERPGPMAAHRATDVITQEIRESLKNANESLVVDREEFVQRRKSGRKKVVIIKEIMGQGAMHDNYIMPTEPVGTIGAKANVDLGNVPVVTSPLQVLDGCIHALTCIGPASKETSRHYFREPLVLEAMNDDEIDLAGVIFVGSPQANSEKFYVSKFLGMTIEAMDLDGAIITTEGFGNNHVDFASHIEQVGMRGVPVVGVTYSAVQGQLVVGNEYMNAMIDNNKSSQGIENEILSNNCLAPEDAIRAVAMLKAKIAGEEIKDAERKWNANVKLNNVELIEEQTGRKIELEDNEQSLTKSKKRQEIYEVEND</sequence>
<evidence type="ECO:0000256" key="1">
    <source>
        <dbReference type="SAM" id="MobiDB-lite"/>
    </source>
</evidence>
<feature type="region of interest" description="Disordered" evidence="1">
    <location>
        <begin position="150"/>
        <end position="176"/>
    </location>
</feature>